<comment type="caution">
    <text evidence="1">The sequence shown here is derived from an EMBL/GenBank/DDBJ whole genome shotgun (WGS) entry which is preliminary data.</text>
</comment>
<evidence type="ECO:0000313" key="2">
    <source>
        <dbReference type="Proteomes" id="UP001465976"/>
    </source>
</evidence>
<accession>A0ABR3ES59</accession>
<sequence length="154" mass="17295">MSCTIPHTFPLKLGKAPKKRFHTQDPLQLVNYKGGKPLIFMPECYTSDDLLAVIKLLNAANATNMKLLETKPFSRPVTEAKASPTPSHPEPHPALVVITHEEVLKRSRCELQRAYQNANVVIKGCHVPEGEQEWNEDNLSTIGDMDKMRDIHGE</sequence>
<dbReference type="Proteomes" id="UP001465976">
    <property type="component" value="Unassembled WGS sequence"/>
</dbReference>
<protein>
    <submittedName>
        <fullName evidence="1">Uncharacterized protein</fullName>
    </submittedName>
</protein>
<gene>
    <name evidence="1" type="ORF">V5O48_016300</name>
</gene>
<keyword evidence="2" id="KW-1185">Reference proteome</keyword>
<reference evidence="1 2" key="1">
    <citation type="submission" date="2024-02" db="EMBL/GenBank/DDBJ databases">
        <title>A draft genome for the cacao thread blight pathogen Marasmius crinis-equi.</title>
        <authorList>
            <person name="Cohen S.P."/>
            <person name="Baruah I.K."/>
            <person name="Amoako-Attah I."/>
            <person name="Bukari Y."/>
            <person name="Meinhardt L.W."/>
            <person name="Bailey B.A."/>
        </authorList>
    </citation>
    <scope>NUCLEOTIDE SEQUENCE [LARGE SCALE GENOMIC DNA]</scope>
    <source>
        <strain evidence="1 2">GH-76</strain>
    </source>
</reference>
<dbReference type="EMBL" id="JBAHYK010002144">
    <property type="protein sequence ID" value="KAL0565722.1"/>
    <property type="molecule type" value="Genomic_DNA"/>
</dbReference>
<proteinExistence type="predicted"/>
<organism evidence="1 2">
    <name type="scientific">Marasmius crinis-equi</name>
    <dbReference type="NCBI Taxonomy" id="585013"/>
    <lineage>
        <taxon>Eukaryota</taxon>
        <taxon>Fungi</taxon>
        <taxon>Dikarya</taxon>
        <taxon>Basidiomycota</taxon>
        <taxon>Agaricomycotina</taxon>
        <taxon>Agaricomycetes</taxon>
        <taxon>Agaricomycetidae</taxon>
        <taxon>Agaricales</taxon>
        <taxon>Marasmiineae</taxon>
        <taxon>Marasmiaceae</taxon>
        <taxon>Marasmius</taxon>
    </lineage>
</organism>
<name>A0ABR3ES59_9AGAR</name>
<evidence type="ECO:0000313" key="1">
    <source>
        <dbReference type="EMBL" id="KAL0565722.1"/>
    </source>
</evidence>